<dbReference type="RefSeq" id="WP_305731533.1">
    <property type="nucleotide sequence ID" value="NZ_OW150024.1"/>
</dbReference>
<proteinExistence type="predicted"/>
<keyword evidence="2" id="KW-1185">Reference proteome</keyword>
<accession>A0ABN8HGM4</accession>
<reference evidence="1 2" key="1">
    <citation type="submission" date="2022-03" db="EMBL/GenBank/DDBJ databases">
        <authorList>
            <person name="Koch H."/>
        </authorList>
    </citation>
    <scope>NUCLEOTIDE SEQUENCE [LARGE SCALE GENOMIC DNA]</scope>
    <source>
        <strain evidence="1 2">G1</strain>
    </source>
</reference>
<evidence type="ECO:0000313" key="1">
    <source>
        <dbReference type="EMBL" id="CAH2030611.1"/>
    </source>
</evidence>
<name>A0ABN8HGM4_9BACT</name>
<organism evidence="1 2">
    <name type="scientific">Trichlorobacter ammonificans</name>
    <dbReference type="NCBI Taxonomy" id="2916410"/>
    <lineage>
        <taxon>Bacteria</taxon>
        <taxon>Pseudomonadati</taxon>
        <taxon>Thermodesulfobacteriota</taxon>
        <taxon>Desulfuromonadia</taxon>
        <taxon>Geobacterales</taxon>
        <taxon>Geobacteraceae</taxon>
        <taxon>Trichlorobacter</taxon>
    </lineage>
</organism>
<dbReference type="EMBL" id="OW150024">
    <property type="protein sequence ID" value="CAH2030611.1"/>
    <property type="molecule type" value="Genomic_DNA"/>
</dbReference>
<gene>
    <name evidence="1" type="ORF">GEAMG1_0798</name>
</gene>
<protein>
    <submittedName>
        <fullName evidence="1">Uncharacterized protein</fullName>
    </submittedName>
</protein>
<sequence>MLMQVQTVKRPFILFAEATVRELLRAAFAPTSTGSTGSAGKPA</sequence>
<evidence type="ECO:0000313" key="2">
    <source>
        <dbReference type="Proteomes" id="UP001295463"/>
    </source>
</evidence>
<dbReference type="Proteomes" id="UP001295463">
    <property type="component" value="Chromosome"/>
</dbReference>